<reference evidence="9 10" key="1">
    <citation type="submission" date="2019-02" db="EMBL/GenBank/DDBJ databases">
        <title>Genome sequencing of the rare red list fungi Phlebia centrifuga.</title>
        <authorList>
            <person name="Buettner E."/>
            <person name="Kellner H."/>
        </authorList>
    </citation>
    <scope>NUCLEOTIDE SEQUENCE [LARGE SCALE GENOMIC DNA]</scope>
    <source>
        <strain evidence="9 10">DSM 108282</strain>
    </source>
</reference>
<name>A0A4S4KDH3_9APHY</name>
<accession>A0A4S4KDH3</accession>
<feature type="compositionally biased region" description="Low complexity" evidence="8">
    <location>
        <begin position="528"/>
        <end position="537"/>
    </location>
</feature>
<dbReference type="GO" id="GO:0006508">
    <property type="term" value="P:proteolysis"/>
    <property type="evidence" value="ECO:0007669"/>
    <property type="project" value="UniProtKB-KW"/>
</dbReference>
<evidence type="ECO:0000313" key="9">
    <source>
        <dbReference type="EMBL" id="THG96154.1"/>
    </source>
</evidence>
<dbReference type="PANTHER" id="PTHR11802:SF3">
    <property type="entry name" value="RETINOID-INDUCIBLE SERINE CARBOXYPEPTIDASE"/>
    <property type="match status" value="1"/>
</dbReference>
<dbReference type="EMBL" id="SGPJ01000257">
    <property type="protein sequence ID" value="THG96154.1"/>
    <property type="molecule type" value="Genomic_DNA"/>
</dbReference>
<gene>
    <name evidence="9" type="ORF">EW026_g5628</name>
</gene>
<dbReference type="Gene3D" id="3.40.50.1820">
    <property type="entry name" value="alpha/beta hydrolase"/>
    <property type="match status" value="1"/>
</dbReference>
<comment type="caution">
    <text evidence="9">The sequence shown here is derived from an EMBL/GenBank/DDBJ whole genome shotgun (WGS) entry which is preliminary data.</text>
</comment>
<keyword evidence="2 7" id="KW-0121">Carboxypeptidase</keyword>
<evidence type="ECO:0000256" key="2">
    <source>
        <dbReference type="ARBA" id="ARBA00022645"/>
    </source>
</evidence>
<keyword evidence="6" id="KW-0325">Glycoprotein</keyword>
<sequence>MFISRKLIPLAILPALVLGQEGIGFPHDYPGKPTGDFSPEWQAYFQNGPLHIRDDYSLFSNNFSWDHLADYIWVDQPVGTGWSTCDQEGFVADEDQMGEDFFGFLNNLVKVFPSLKTRPLYLTGESYAGTYIPYITKTYFGMSDPPVNLAKIAIGDGSIGSTIEFEWMPMLTVIETYPQLINYDPEVYQYFKNQSHLCGFDLNLTYPQNGHFPTLDPPFSDGFDMTSLRSKKQTLIKQALMIDAETEKRGRSAEPDEKQMQKRRDWKLERMVARQTAEPTGSAINQTFGCDLLDELINYALQFSLPWDGWASPGGPPFGDPSVEPMAFLSDLATNASQHDIGVLIYSGNDDSLVSHRSSEVVIQVREAACTFSALTDSYVENTTFGGTQGFTRKPSTPWFDDNGELAGIVHQERNWTYVLIADAGHLVAQQQPGRAYVLLREFILGNNQTGLVTNSSGTVSIVGGESPSLAADVFPGQSGIYMGQGATQSTYTFPSATIAAWESFIATAISTSATETNPAGGAPPSPSTTGSSGSKASGTVHAGVSAMLAALCAIAFLFQ</sequence>
<protein>
    <recommendedName>
        <fullName evidence="7">Carboxypeptidase</fullName>
        <ecNumber evidence="7">3.4.16.-</ecNumber>
    </recommendedName>
</protein>
<dbReference type="InterPro" id="IPR029058">
    <property type="entry name" value="AB_hydrolase_fold"/>
</dbReference>
<dbReference type="PANTHER" id="PTHR11802">
    <property type="entry name" value="SERINE PROTEASE FAMILY S10 SERINE CARBOXYPEPTIDASE"/>
    <property type="match status" value="1"/>
</dbReference>
<feature type="chain" id="PRO_5020911776" description="Carboxypeptidase" evidence="7">
    <location>
        <begin position="20"/>
        <end position="560"/>
    </location>
</feature>
<dbReference type="InterPro" id="IPR001563">
    <property type="entry name" value="Peptidase_S10"/>
</dbReference>
<dbReference type="PRINTS" id="PR00724">
    <property type="entry name" value="CRBOXYPTASEC"/>
</dbReference>
<feature type="region of interest" description="Disordered" evidence="8">
    <location>
        <begin position="515"/>
        <end position="537"/>
    </location>
</feature>
<comment type="similarity">
    <text evidence="1 7">Belongs to the peptidase S10 family.</text>
</comment>
<feature type="signal peptide" evidence="7">
    <location>
        <begin position="1"/>
        <end position="19"/>
    </location>
</feature>
<dbReference type="GO" id="GO:0004185">
    <property type="term" value="F:serine-type carboxypeptidase activity"/>
    <property type="evidence" value="ECO:0007669"/>
    <property type="project" value="UniProtKB-UniRule"/>
</dbReference>
<organism evidence="9 10">
    <name type="scientific">Hermanssonia centrifuga</name>
    <dbReference type="NCBI Taxonomy" id="98765"/>
    <lineage>
        <taxon>Eukaryota</taxon>
        <taxon>Fungi</taxon>
        <taxon>Dikarya</taxon>
        <taxon>Basidiomycota</taxon>
        <taxon>Agaricomycotina</taxon>
        <taxon>Agaricomycetes</taxon>
        <taxon>Polyporales</taxon>
        <taxon>Meruliaceae</taxon>
        <taxon>Hermanssonia</taxon>
    </lineage>
</organism>
<keyword evidence="5 7" id="KW-0378">Hydrolase</keyword>
<dbReference type="Proteomes" id="UP000309038">
    <property type="component" value="Unassembled WGS sequence"/>
</dbReference>
<evidence type="ECO:0000256" key="6">
    <source>
        <dbReference type="ARBA" id="ARBA00023180"/>
    </source>
</evidence>
<dbReference type="EC" id="3.4.16.-" evidence="7"/>
<evidence type="ECO:0000256" key="3">
    <source>
        <dbReference type="ARBA" id="ARBA00022670"/>
    </source>
</evidence>
<evidence type="ECO:0000256" key="5">
    <source>
        <dbReference type="ARBA" id="ARBA00022801"/>
    </source>
</evidence>
<evidence type="ECO:0000256" key="1">
    <source>
        <dbReference type="ARBA" id="ARBA00009431"/>
    </source>
</evidence>
<dbReference type="SUPFAM" id="SSF53474">
    <property type="entry name" value="alpha/beta-Hydrolases"/>
    <property type="match status" value="1"/>
</dbReference>
<dbReference type="Pfam" id="PF00450">
    <property type="entry name" value="Peptidase_S10"/>
    <property type="match status" value="2"/>
</dbReference>
<keyword evidence="4 7" id="KW-0732">Signal</keyword>
<proteinExistence type="inferred from homology"/>
<dbReference type="PROSITE" id="PS00131">
    <property type="entry name" value="CARBOXYPEPT_SER_SER"/>
    <property type="match status" value="1"/>
</dbReference>
<evidence type="ECO:0000256" key="8">
    <source>
        <dbReference type="SAM" id="MobiDB-lite"/>
    </source>
</evidence>
<dbReference type="AlphaFoldDB" id="A0A4S4KDH3"/>
<dbReference type="InterPro" id="IPR018202">
    <property type="entry name" value="Ser_caboxypep_ser_AS"/>
</dbReference>
<evidence type="ECO:0000313" key="10">
    <source>
        <dbReference type="Proteomes" id="UP000309038"/>
    </source>
</evidence>
<evidence type="ECO:0000256" key="7">
    <source>
        <dbReference type="RuleBase" id="RU361156"/>
    </source>
</evidence>
<keyword evidence="10" id="KW-1185">Reference proteome</keyword>
<evidence type="ECO:0000256" key="4">
    <source>
        <dbReference type="ARBA" id="ARBA00022729"/>
    </source>
</evidence>
<keyword evidence="3 7" id="KW-0645">Protease</keyword>